<sequence>MFFIRKNPTEKKLIELGYDWIVKNYRRQLRNNQLSKAEWQKALDNFYQSVAHKKEGKNNVNVAVRQTFDDNEVLPALNVSQITLPEYDIDFLKNKIYHDYKTTGKPALSDIDFLYQIFKKEFPETPRQADLSVDDTARAIDIITEEYSKEKATLIYAAFEFLRCQG</sequence>
<accession>A0A2M9R4E6</accession>
<dbReference type="AlphaFoldDB" id="A0A2M9R4E6"/>
<reference evidence="1 2" key="1">
    <citation type="submission" date="2017-06" db="EMBL/GenBank/DDBJ databases">
        <title>Description of Avrilella dinanensis gen. nov. sp. nov.</title>
        <authorList>
            <person name="Leyer C."/>
            <person name="Sassi M."/>
            <person name="Minet J."/>
            <person name="Kayal S."/>
            <person name="Cattoir V."/>
        </authorList>
    </citation>
    <scope>NUCLEOTIDE SEQUENCE [LARGE SCALE GENOMIC DNA]</scope>
    <source>
        <strain evidence="1 2">UR159</strain>
    </source>
</reference>
<comment type="caution">
    <text evidence="1">The sequence shown here is derived from an EMBL/GenBank/DDBJ whole genome shotgun (WGS) entry which is preliminary data.</text>
</comment>
<organism evidence="1 2">
    <name type="scientific">Avrilella dinanensis</name>
    <dbReference type="NCBI Taxonomy" id="2008672"/>
    <lineage>
        <taxon>Bacteria</taxon>
        <taxon>Pseudomonadati</taxon>
        <taxon>Bacteroidota</taxon>
        <taxon>Flavobacteriia</taxon>
        <taxon>Flavobacteriales</taxon>
        <taxon>Flavobacteriaceae</taxon>
        <taxon>Avrilella</taxon>
    </lineage>
</organism>
<name>A0A2M9R4E6_9FLAO</name>
<gene>
    <name evidence="1" type="ORF">CDL10_03725</name>
</gene>
<proteinExistence type="predicted"/>
<dbReference type="OrthoDB" id="1348969at2"/>
<dbReference type="Proteomes" id="UP000231960">
    <property type="component" value="Unassembled WGS sequence"/>
</dbReference>
<dbReference type="RefSeq" id="WP_100677297.1">
    <property type="nucleotide sequence ID" value="NZ_NIPO01000001.1"/>
</dbReference>
<dbReference type="EMBL" id="NIPO01000001">
    <property type="protein sequence ID" value="PJR03729.1"/>
    <property type="molecule type" value="Genomic_DNA"/>
</dbReference>
<evidence type="ECO:0000313" key="2">
    <source>
        <dbReference type="Proteomes" id="UP000231960"/>
    </source>
</evidence>
<keyword evidence="2" id="KW-1185">Reference proteome</keyword>
<protein>
    <submittedName>
        <fullName evidence="1">Uncharacterized protein</fullName>
    </submittedName>
</protein>
<evidence type="ECO:0000313" key="1">
    <source>
        <dbReference type="EMBL" id="PJR03729.1"/>
    </source>
</evidence>